<accession>A0A0P1FX47</accession>
<evidence type="ECO:0000313" key="6">
    <source>
        <dbReference type="EMBL" id="CUH73419.1"/>
    </source>
</evidence>
<sequence length="151" mass="17304">MDTTKRYRLHHSLGYHLSIASRLQERRLDEKLKPVGLTRTTWCILLAIGNENLSQPSDIADFVGIDRTATSRALRHMEQEGWLMRSSGTEDRRTRQVVLTDTGRDLIRMCTPYAQENAETMRQALSSKEEAELKRLLAKLRDSAPEPLPTL</sequence>
<keyword evidence="3" id="KW-0804">Transcription</keyword>
<dbReference type="Pfam" id="PF01047">
    <property type="entry name" value="MarR"/>
    <property type="match status" value="1"/>
</dbReference>
<keyword evidence="2" id="KW-0238">DNA-binding</keyword>
<dbReference type="InterPro" id="IPR036390">
    <property type="entry name" value="WH_DNA-bd_sf"/>
</dbReference>
<dbReference type="PROSITE" id="PS01117">
    <property type="entry name" value="HTH_MARR_1"/>
    <property type="match status" value="1"/>
</dbReference>
<dbReference type="GO" id="GO:0003700">
    <property type="term" value="F:DNA-binding transcription factor activity"/>
    <property type="evidence" value="ECO:0007669"/>
    <property type="project" value="InterPro"/>
</dbReference>
<reference evidence="6 8" key="2">
    <citation type="submission" date="2015-09" db="EMBL/GenBank/DDBJ databases">
        <authorList>
            <consortium name="Swine Surveillance"/>
        </authorList>
    </citation>
    <scope>NUCLEOTIDE SEQUENCE [LARGE SCALE GENOMIC DNA]</scope>
    <source>
        <strain evidence="6 8">5120</strain>
    </source>
</reference>
<evidence type="ECO:0000256" key="2">
    <source>
        <dbReference type="ARBA" id="ARBA00023125"/>
    </source>
</evidence>
<protein>
    <submittedName>
        <fullName evidence="6">Salmolysin</fullName>
    </submittedName>
</protein>
<evidence type="ECO:0000313" key="7">
    <source>
        <dbReference type="Proteomes" id="UP000051086"/>
    </source>
</evidence>
<dbReference type="InterPro" id="IPR023187">
    <property type="entry name" value="Tscrpt_reg_MarR-type_CS"/>
</dbReference>
<dbReference type="AlphaFoldDB" id="A0A0P1FX47"/>
<gene>
    <name evidence="6" type="primary">slyA_3</name>
    <name evidence="5" type="synonym">slyA_2</name>
    <name evidence="5" type="ORF">TL5118_02549</name>
    <name evidence="6" type="ORF">TL5120_03228</name>
</gene>
<keyword evidence="1" id="KW-0805">Transcription regulation</keyword>
<feature type="domain" description="HTH marR-type" evidence="4">
    <location>
        <begin position="10"/>
        <end position="142"/>
    </location>
</feature>
<evidence type="ECO:0000256" key="3">
    <source>
        <dbReference type="ARBA" id="ARBA00023163"/>
    </source>
</evidence>
<dbReference type="PRINTS" id="PR00598">
    <property type="entry name" value="HTHMARR"/>
</dbReference>
<dbReference type="PANTHER" id="PTHR42756:SF1">
    <property type="entry name" value="TRANSCRIPTIONAL REPRESSOR OF EMRAB OPERON"/>
    <property type="match status" value="1"/>
</dbReference>
<dbReference type="EMBL" id="CYSB01000030">
    <property type="protein sequence ID" value="CUH68262.1"/>
    <property type="molecule type" value="Genomic_DNA"/>
</dbReference>
<evidence type="ECO:0000256" key="1">
    <source>
        <dbReference type="ARBA" id="ARBA00023015"/>
    </source>
</evidence>
<dbReference type="RefSeq" id="WP_058244655.1">
    <property type="nucleotide sequence ID" value="NZ_CYSB01000030.1"/>
</dbReference>
<dbReference type="Gene3D" id="1.10.10.10">
    <property type="entry name" value="Winged helix-like DNA-binding domain superfamily/Winged helix DNA-binding domain"/>
    <property type="match status" value="1"/>
</dbReference>
<name>A0A0P1FX47_9RHOB</name>
<dbReference type="GO" id="GO:0003677">
    <property type="term" value="F:DNA binding"/>
    <property type="evidence" value="ECO:0007669"/>
    <property type="project" value="UniProtKB-KW"/>
</dbReference>
<dbReference type="Proteomes" id="UP000051887">
    <property type="component" value="Unassembled WGS sequence"/>
</dbReference>
<dbReference type="OrthoDB" id="7875399at2"/>
<dbReference type="SUPFAM" id="SSF46785">
    <property type="entry name" value="Winged helix' DNA-binding domain"/>
    <property type="match status" value="1"/>
</dbReference>
<evidence type="ECO:0000313" key="8">
    <source>
        <dbReference type="Proteomes" id="UP000051887"/>
    </source>
</evidence>
<dbReference type="Proteomes" id="UP000051086">
    <property type="component" value="Unassembled WGS sequence"/>
</dbReference>
<keyword evidence="7" id="KW-1185">Reference proteome</keyword>
<evidence type="ECO:0000259" key="4">
    <source>
        <dbReference type="PROSITE" id="PS50995"/>
    </source>
</evidence>
<evidence type="ECO:0000313" key="5">
    <source>
        <dbReference type="EMBL" id="CUH68262.1"/>
    </source>
</evidence>
<dbReference type="PROSITE" id="PS50995">
    <property type="entry name" value="HTH_MARR_2"/>
    <property type="match status" value="1"/>
</dbReference>
<organism evidence="6 8">
    <name type="scientific">Thalassovita autumnalis</name>
    <dbReference type="NCBI Taxonomy" id="2072972"/>
    <lineage>
        <taxon>Bacteria</taxon>
        <taxon>Pseudomonadati</taxon>
        <taxon>Pseudomonadota</taxon>
        <taxon>Alphaproteobacteria</taxon>
        <taxon>Rhodobacterales</taxon>
        <taxon>Roseobacteraceae</taxon>
        <taxon>Thalassovita</taxon>
    </lineage>
</organism>
<reference evidence="5 7" key="1">
    <citation type="submission" date="2015-09" db="EMBL/GenBank/DDBJ databases">
        <authorList>
            <person name="Rodrigo-Torres L."/>
            <person name="Arahal D.R."/>
        </authorList>
    </citation>
    <scope>NUCLEOTIDE SEQUENCE [LARGE SCALE GENOMIC DNA]</scope>
    <source>
        <strain evidence="5 7">CECT 5118</strain>
    </source>
</reference>
<dbReference type="PANTHER" id="PTHR42756">
    <property type="entry name" value="TRANSCRIPTIONAL REGULATOR, MARR"/>
    <property type="match status" value="1"/>
</dbReference>
<dbReference type="SMART" id="SM00347">
    <property type="entry name" value="HTH_MARR"/>
    <property type="match status" value="1"/>
</dbReference>
<dbReference type="EMBL" id="CYSC01000040">
    <property type="protein sequence ID" value="CUH73419.1"/>
    <property type="molecule type" value="Genomic_DNA"/>
</dbReference>
<proteinExistence type="predicted"/>
<dbReference type="InterPro" id="IPR000835">
    <property type="entry name" value="HTH_MarR-typ"/>
</dbReference>
<dbReference type="InterPro" id="IPR036388">
    <property type="entry name" value="WH-like_DNA-bd_sf"/>
</dbReference>